<organism evidence="4">
    <name type="scientific">Streptomyces haneummycinicus</name>
    <dbReference type="NCBI Taxonomy" id="3074435"/>
    <lineage>
        <taxon>Bacteria</taxon>
        <taxon>Bacillati</taxon>
        <taxon>Actinomycetota</taxon>
        <taxon>Actinomycetes</taxon>
        <taxon>Kitasatosporales</taxon>
        <taxon>Streptomycetaceae</taxon>
        <taxon>Streptomyces</taxon>
    </lineage>
</organism>
<feature type="compositionally biased region" description="Low complexity" evidence="1">
    <location>
        <begin position="88"/>
        <end position="106"/>
    </location>
</feature>
<reference evidence="4" key="1">
    <citation type="submission" date="2024-06" db="EMBL/GenBank/DDBJ databases">
        <authorList>
            <consortium name="consrtm"/>
            <person name="Uemura M."/>
            <person name="Terahara T."/>
        </authorList>
    </citation>
    <scope>NUCLEOTIDE SEQUENCE</scope>
    <source>
        <strain evidence="4">KM77-8</strain>
    </source>
</reference>
<name>A0AAT9HJK8_9ACTN</name>
<dbReference type="InterPro" id="IPR003610">
    <property type="entry name" value="CBM5/12"/>
</dbReference>
<sequence length="119" mass="12403">MSRRRVAALTAALVLAGSAPMLLPAASASAASCSSYPNWVAGRSYNAGDIVRYTDGRAYIAEHANPGYDPVISTWYWDPYACDGGSDTPPAASSCPRRSSTRCSRAGTPSTATAGSRPR</sequence>
<gene>
    <name evidence="4" type="ORF">SHKM778_39950</name>
</gene>
<feature type="chain" id="PRO_5043400716" description="Chitin-binding type-3 domain-containing protein" evidence="2">
    <location>
        <begin position="31"/>
        <end position="119"/>
    </location>
</feature>
<dbReference type="CDD" id="cd12214">
    <property type="entry name" value="ChiA1_BD"/>
    <property type="match status" value="1"/>
</dbReference>
<feature type="domain" description="Chitin-binding type-3" evidence="3">
    <location>
        <begin position="36"/>
        <end position="80"/>
    </location>
</feature>
<dbReference type="GO" id="GO:0005576">
    <property type="term" value="C:extracellular region"/>
    <property type="evidence" value="ECO:0007669"/>
    <property type="project" value="InterPro"/>
</dbReference>
<feature type="signal peptide" evidence="2">
    <location>
        <begin position="1"/>
        <end position="30"/>
    </location>
</feature>
<evidence type="ECO:0000313" key="4">
    <source>
        <dbReference type="EMBL" id="BFO17607.1"/>
    </source>
</evidence>
<proteinExistence type="predicted"/>
<feature type="region of interest" description="Disordered" evidence="1">
    <location>
        <begin position="87"/>
        <end position="119"/>
    </location>
</feature>
<evidence type="ECO:0000259" key="3">
    <source>
        <dbReference type="SMART" id="SM00495"/>
    </source>
</evidence>
<reference evidence="4" key="2">
    <citation type="submission" date="2024-07" db="EMBL/GenBank/DDBJ databases">
        <title>Streptomyces haneummycinica sp. nov., a new antibiotic-producing actinobacterium isolated from marine sediment.</title>
        <authorList>
            <person name="Uemura M."/>
            <person name="Hamada M."/>
            <person name="Hirano S."/>
            <person name="Kobayashi K."/>
            <person name="Ohshiro T."/>
            <person name="Kobayashi T."/>
            <person name="Terahara T."/>
        </authorList>
    </citation>
    <scope>NUCLEOTIDE SEQUENCE</scope>
    <source>
        <strain evidence="4">KM77-8</strain>
    </source>
</reference>
<evidence type="ECO:0000256" key="1">
    <source>
        <dbReference type="SAM" id="MobiDB-lite"/>
    </source>
</evidence>
<dbReference type="SMART" id="SM00495">
    <property type="entry name" value="ChtBD3"/>
    <property type="match status" value="1"/>
</dbReference>
<dbReference type="Gene3D" id="2.10.10.20">
    <property type="entry name" value="Carbohydrate-binding module superfamily 5/12"/>
    <property type="match status" value="1"/>
</dbReference>
<feature type="compositionally biased region" description="Polar residues" evidence="1">
    <location>
        <begin position="107"/>
        <end position="119"/>
    </location>
</feature>
<protein>
    <recommendedName>
        <fullName evidence="3">Chitin-binding type-3 domain-containing protein</fullName>
    </recommendedName>
</protein>
<keyword evidence="2" id="KW-0732">Signal</keyword>
<dbReference type="GO" id="GO:0004553">
    <property type="term" value="F:hydrolase activity, hydrolyzing O-glycosyl compounds"/>
    <property type="evidence" value="ECO:0007669"/>
    <property type="project" value="InterPro"/>
</dbReference>
<dbReference type="AlphaFoldDB" id="A0AAT9HJK8"/>
<dbReference type="GO" id="GO:0005975">
    <property type="term" value="P:carbohydrate metabolic process"/>
    <property type="evidence" value="ECO:0007669"/>
    <property type="project" value="InterPro"/>
</dbReference>
<dbReference type="EMBL" id="AP035768">
    <property type="protein sequence ID" value="BFO17607.1"/>
    <property type="molecule type" value="Genomic_DNA"/>
</dbReference>
<dbReference type="GO" id="GO:0030246">
    <property type="term" value="F:carbohydrate binding"/>
    <property type="evidence" value="ECO:0007669"/>
    <property type="project" value="InterPro"/>
</dbReference>
<dbReference type="PROSITE" id="PS51257">
    <property type="entry name" value="PROKAR_LIPOPROTEIN"/>
    <property type="match status" value="1"/>
</dbReference>
<accession>A0AAT9HJK8</accession>
<evidence type="ECO:0000256" key="2">
    <source>
        <dbReference type="SAM" id="SignalP"/>
    </source>
</evidence>